<dbReference type="RefSeq" id="WP_092867125.1">
    <property type="nucleotide sequence ID" value="NZ_FPCH01000002.1"/>
</dbReference>
<keyword evidence="3" id="KW-1185">Reference proteome</keyword>
<name>A0A1I7NDX5_9HYPH</name>
<protein>
    <submittedName>
        <fullName evidence="2">CHAT domain-containing protein</fullName>
    </submittedName>
</protein>
<evidence type="ECO:0000313" key="2">
    <source>
        <dbReference type="EMBL" id="SFV32888.1"/>
    </source>
</evidence>
<dbReference type="InterPro" id="IPR024983">
    <property type="entry name" value="CHAT_dom"/>
</dbReference>
<feature type="domain" description="CHAT" evidence="1">
    <location>
        <begin position="630"/>
        <end position="930"/>
    </location>
</feature>
<evidence type="ECO:0000313" key="3">
    <source>
        <dbReference type="Proteomes" id="UP000199423"/>
    </source>
</evidence>
<dbReference type="OrthoDB" id="7958398at2"/>
<dbReference type="STRING" id="51670.SAMN04488557_1761"/>
<sequence>MIERHFGTLLFVIALLFGADAEAKSPFDIQDDTAFALLQQGQLRQAKARLTEEISQTADPIRKGVLLRDLVQICAIAYDWDCVGRSLQQARPLLSADKRMSIFWPDFVLYETKLNHWYQKDDYLRGLIERGGAGSVASPIPHRTLYSELELALHDYFLQRIDGAAAEQSRSMALFGLLLADPDSKYAIAKVLVELLEAEFEGQDIVGAFALLAEANPFLSRVLAPGSVLRTRYVDIAAHALSFTNSFGPTALAFVQAADAWQMLDIDEGVKLHRMSIANSMASAAMVLDGNLDEAQAIHQRHPMHAHREDLLQRGEFRTNTEFFFGVSEVLVAVATKAKPDARWRKIFEKETTWNVSGIEIADMRSYRNFTLGLLDLSDGNVESGRTRVISAAKDRLDNFDKVLRASFEGFQIASMVDKIVIASGLTAAANRAGNDNIDLMIKGSEVLGRNLRHRLVDTAAMLAAQPNQESRRDAQAYLQLAERKQAWELQKLYKLLNGASLPNQNGDVLTDYSAAITRLSKLKQKFQNQRQGPTAGLPSLEAVQKSLGEGEAYVGYFNFLAGYGRFCIRRNFATFSTAAFDSAIAKDVKSVSDASSKRPKNLDAASRFPVASAIRVRNYLFGGLDSCLASGTHVTVALPPNFASVPLGALLAEEPKRIGEGYDLRTAHWLARDLTFSVVVSARHMLATRAKLAGNSARPYLGIGDPDFGDHARALESTEFFRGSLKTPNGILNFQPLPETADELKSAAAELGAPASSVLLGNKATEESFRSKPLAEYDVLHFATHGLTMGDAKGMTEGALVLTPGNPKDPFDDGLLSASEISQFRLNARLVILSACNTAKYDVAQASRNVQDLQAAFTVAGAPTALASLWSVDSIATQELVTSFIKNWHADKSEGAAPAFGLAVRSFLSRGDALHQHPYYWAAFTVVGNGAIARREQSPLTSVASSSFEYLSGYSDTGEILQATAQGDDLLIALIGEWNGKNMNGILSRHARDGTERWRADSRDVGMGRFAIGGTSIYVTGYASTQPPIPVLRSFDTNGREQWKTEFPDLSGFIPADVVATTDGARVLMMPVLASNVPHDVIVVSVSANGQVGKRVTLETQSTGGFGGAGVLAMWNGGLVAAITANPSRSFDFDKKDISGLPRFCWQGLRTTVYEIDPVSLDVRRSRIIEGFKSKAIAGDTSNLFLGGELSEPCGVTGVAAVATLEKSGDISVIWKDDDLFSSSVSGLVIEPKHIWVAVQRMRTIGLGLMDASHVLDYGYKHWSESTGKNEGVILKLSKKGIVLDRDDMSAGLNIFVHGLTEKDDRVLAYGSLGGVPGLASNADVAGTTPTHPISTWITDFFGSR</sequence>
<dbReference type="Pfam" id="PF12770">
    <property type="entry name" value="CHAT"/>
    <property type="match status" value="1"/>
</dbReference>
<gene>
    <name evidence="2" type="ORF">SAMN04488557_1761</name>
</gene>
<evidence type="ECO:0000259" key="1">
    <source>
        <dbReference type="Pfam" id="PF12770"/>
    </source>
</evidence>
<dbReference type="Proteomes" id="UP000199423">
    <property type="component" value="Unassembled WGS sequence"/>
</dbReference>
<dbReference type="EMBL" id="FPCH01000002">
    <property type="protein sequence ID" value="SFV32888.1"/>
    <property type="molecule type" value="Genomic_DNA"/>
</dbReference>
<reference evidence="3" key="1">
    <citation type="submission" date="2016-10" db="EMBL/GenBank/DDBJ databases">
        <authorList>
            <person name="Varghese N."/>
            <person name="Submissions S."/>
        </authorList>
    </citation>
    <scope>NUCLEOTIDE SEQUENCE [LARGE SCALE GENOMIC DNA]</scope>
    <source>
        <strain evidence="3">DSM 1565</strain>
    </source>
</reference>
<proteinExistence type="predicted"/>
<accession>A0A1I7NDX5</accession>
<organism evidence="2 3">
    <name type="scientific">Hyphomicrobium facile</name>
    <dbReference type="NCBI Taxonomy" id="51670"/>
    <lineage>
        <taxon>Bacteria</taxon>
        <taxon>Pseudomonadati</taxon>
        <taxon>Pseudomonadota</taxon>
        <taxon>Alphaproteobacteria</taxon>
        <taxon>Hyphomicrobiales</taxon>
        <taxon>Hyphomicrobiaceae</taxon>
        <taxon>Hyphomicrobium</taxon>
    </lineage>
</organism>